<dbReference type="PANTHER" id="PTHR35936">
    <property type="entry name" value="MEMBRANE-BOUND LYTIC MUREIN TRANSGLYCOSYLASE F"/>
    <property type="match status" value="1"/>
</dbReference>
<protein>
    <submittedName>
        <fullName evidence="4">Amino acid ABC transporter substrate-binding protein, PAAT family</fullName>
    </submittedName>
</protein>
<evidence type="ECO:0000259" key="3">
    <source>
        <dbReference type="SMART" id="SM00062"/>
    </source>
</evidence>
<sequence>MKKITIVCAALAAALAFAGCSKSKVEINSVADLAGRKIGVQAGTTGEAWVQDNVAGANIASFKTGMDAALDLKNRAIDAVVLDELPAKAIVDRNPDLKIIRDKVFADNKEAYAIAVKKDNVDLLTVINKTISDMKANGEYEKLVNAFMPVDGNIVIPANEGSSGNSIVKLGTNAAFPPFEYVEGKNIVGFDITMGQKIAKNAGMKLEVVDMAFDSLIPALQSGTIDFIAAGMSVNEERKKNVDFSETYFESEQVIIVRK</sequence>
<dbReference type="InterPro" id="IPR001638">
    <property type="entry name" value="Solute-binding_3/MltF_N"/>
</dbReference>
<reference evidence="4 5" key="1">
    <citation type="submission" date="2016-10" db="EMBL/GenBank/DDBJ databases">
        <authorList>
            <person name="de Groot N.N."/>
        </authorList>
    </citation>
    <scope>NUCLEOTIDE SEQUENCE [LARGE SCALE GENOMIC DNA]</scope>
    <source>
        <strain evidence="4 5">B25</strain>
    </source>
</reference>
<dbReference type="SUPFAM" id="SSF53850">
    <property type="entry name" value="Periplasmic binding protein-like II"/>
    <property type="match status" value="2"/>
</dbReference>
<feature type="chain" id="PRO_5010267618" evidence="2">
    <location>
        <begin position="19"/>
        <end position="259"/>
    </location>
</feature>
<dbReference type="Proteomes" id="UP000182360">
    <property type="component" value="Unassembled WGS sequence"/>
</dbReference>
<dbReference type="STRING" id="163.SAMN04487775_10969"/>
<dbReference type="RefSeq" id="WP_074643259.1">
    <property type="nucleotide sequence ID" value="NZ_AP025286.1"/>
</dbReference>
<proteinExistence type="predicted"/>
<name>A0A1H9G0E2_9SPIR</name>
<dbReference type="AlphaFoldDB" id="A0A1H9G0E2"/>
<feature type="domain" description="Solute-binding protein family 3/N-terminal" evidence="3">
    <location>
        <begin position="3"/>
        <end position="151"/>
    </location>
</feature>
<keyword evidence="5" id="KW-1185">Reference proteome</keyword>
<keyword evidence="1 2" id="KW-0732">Signal</keyword>
<evidence type="ECO:0000256" key="1">
    <source>
        <dbReference type="ARBA" id="ARBA00022729"/>
    </source>
</evidence>
<feature type="signal peptide" evidence="2">
    <location>
        <begin position="1"/>
        <end position="18"/>
    </location>
</feature>
<accession>A0A1H9G0E2</accession>
<dbReference type="PROSITE" id="PS51257">
    <property type="entry name" value="PROKAR_LIPOPROTEIN"/>
    <property type="match status" value="1"/>
</dbReference>
<organism evidence="4 5">
    <name type="scientific">Treponema bryantii</name>
    <dbReference type="NCBI Taxonomy" id="163"/>
    <lineage>
        <taxon>Bacteria</taxon>
        <taxon>Pseudomonadati</taxon>
        <taxon>Spirochaetota</taxon>
        <taxon>Spirochaetia</taxon>
        <taxon>Spirochaetales</taxon>
        <taxon>Treponemataceae</taxon>
        <taxon>Treponema</taxon>
    </lineage>
</organism>
<evidence type="ECO:0000313" key="4">
    <source>
        <dbReference type="EMBL" id="SEQ43393.1"/>
    </source>
</evidence>
<dbReference type="SMART" id="SM00062">
    <property type="entry name" value="PBPb"/>
    <property type="match status" value="1"/>
</dbReference>
<dbReference type="Gene3D" id="3.40.190.10">
    <property type="entry name" value="Periplasmic binding protein-like II"/>
    <property type="match status" value="3"/>
</dbReference>
<dbReference type="EMBL" id="FOFU01000004">
    <property type="protein sequence ID" value="SEQ43393.1"/>
    <property type="molecule type" value="Genomic_DNA"/>
</dbReference>
<dbReference type="OrthoDB" id="9774451at2"/>
<dbReference type="PANTHER" id="PTHR35936:SF17">
    <property type="entry name" value="ARGININE-BINDING EXTRACELLULAR PROTEIN ARTP"/>
    <property type="match status" value="1"/>
</dbReference>
<evidence type="ECO:0000313" key="5">
    <source>
        <dbReference type="Proteomes" id="UP000182360"/>
    </source>
</evidence>
<evidence type="ECO:0000256" key="2">
    <source>
        <dbReference type="SAM" id="SignalP"/>
    </source>
</evidence>
<dbReference type="Pfam" id="PF00497">
    <property type="entry name" value="SBP_bac_3"/>
    <property type="match status" value="1"/>
</dbReference>
<gene>
    <name evidence="4" type="ORF">SAMN04487977_104228</name>
</gene>